<keyword evidence="4" id="KW-0597">Phosphoprotein</keyword>
<protein>
    <recommendedName>
        <fullName evidence="2">non-specific serine/threonine protein kinase</fullName>
        <ecNumber evidence="2">2.7.11.1</ecNumber>
    </recommendedName>
</protein>
<dbReference type="FunFam" id="3.30.200.20:FF:000309">
    <property type="entry name" value="Leucine-rich repeat receptor protein kinase MSP1"/>
    <property type="match status" value="1"/>
</dbReference>
<comment type="subcellular location">
    <subcellularLocation>
        <location evidence="1">Membrane</location>
        <topology evidence="1">Single-pass type I membrane protein</topology>
    </subcellularLocation>
</comment>
<evidence type="ECO:0000256" key="7">
    <source>
        <dbReference type="ARBA" id="ARBA00022692"/>
    </source>
</evidence>
<dbReference type="Gene3D" id="1.10.510.10">
    <property type="entry name" value="Transferase(Phosphotransferase) domain 1"/>
    <property type="match status" value="1"/>
</dbReference>
<keyword evidence="3" id="KW-0723">Serine/threonine-protein kinase</keyword>
<evidence type="ECO:0000259" key="21">
    <source>
        <dbReference type="PROSITE" id="PS50011"/>
    </source>
</evidence>
<comment type="catalytic activity">
    <reaction evidence="18">
        <text>L-seryl-[protein] + ATP = O-phospho-L-seryl-[protein] + ADP + H(+)</text>
        <dbReference type="Rhea" id="RHEA:17989"/>
        <dbReference type="Rhea" id="RHEA-COMP:9863"/>
        <dbReference type="Rhea" id="RHEA-COMP:11604"/>
        <dbReference type="ChEBI" id="CHEBI:15378"/>
        <dbReference type="ChEBI" id="CHEBI:29999"/>
        <dbReference type="ChEBI" id="CHEBI:30616"/>
        <dbReference type="ChEBI" id="CHEBI:83421"/>
        <dbReference type="ChEBI" id="CHEBI:456216"/>
        <dbReference type="EC" id="2.7.11.1"/>
    </reaction>
</comment>
<keyword evidence="23" id="KW-1185">Reference proteome</keyword>
<dbReference type="PROSITE" id="PS00107">
    <property type="entry name" value="PROTEIN_KINASE_ATP"/>
    <property type="match status" value="1"/>
</dbReference>
<dbReference type="InterPro" id="IPR017441">
    <property type="entry name" value="Protein_kinase_ATP_BS"/>
</dbReference>
<keyword evidence="16" id="KW-0325">Glycoprotein</keyword>
<dbReference type="PROSITE" id="PS50011">
    <property type="entry name" value="PROTEIN_KINASE_DOM"/>
    <property type="match status" value="1"/>
</dbReference>
<keyword evidence="7 20" id="KW-0812">Transmembrane</keyword>
<dbReference type="EC" id="2.7.11.1" evidence="2"/>
<keyword evidence="5" id="KW-0433">Leucine-rich repeat</keyword>
<organism evidence="22 23">
    <name type="scientific">Stephania japonica</name>
    <dbReference type="NCBI Taxonomy" id="461633"/>
    <lineage>
        <taxon>Eukaryota</taxon>
        <taxon>Viridiplantae</taxon>
        <taxon>Streptophyta</taxon>
        <taxon>Embryophyta</taxon>
        <taxon>Tracheophyta</taxon>
        <taxon>Spermatophyta</taxon>
        <taxon>Magnoliopsida</taxon>
        <taxon>Ranunculales</taxon>
        <taxon>Menispermaceae</taxon>
        <taxon>Menispermoideae</taxon>
        <taxon>Cissampelideae</taxon>
        <taxon>Stephania</taxon>
    </lineage>
</organism>
<keyword evidence="6" id="KW-0808">Transferase</keyword>
<dbReference type="GO" id="GO:0005524">
    <property type="term" value="F:ATP binding"/>
    <property type="evidence" value="ECO:0007669"/>
    <property type="project" value="UniProtKB-UniRule"/>
</dbReference>
<dbReference type="PANTHER" id="PTHR48005">
    <property type="entry name" value="LEUCINE RICH REPEAT KINASE 2"/>
    <property type="match status" value="1"/>
</dbReference>
<evidence type="ECO:0000256" key="1">
    <source>
        <dbReference type="ARBA" id="ARBA00004479"/>
    </source>
</evidence>
<keyword evidence="8" id="KW-0732">Signal</keyword>
<gene>
    <name evidence="22" type="ORF">Sjap_015718</name>
</gene>
<keyword evidence="15" id="KW-0675">Receptor</keyword>
<evidence type="ECO:0000256" key="9">
    <source>
        <dbReference type="ARBA" id="ARBA00022737"/>
    </source>
</evidence>
<evidence type="ECO:0000256" key="10">
    <source>
        <dbReference type="ARBA" id="ARBA00022741"/>
    </source>
</evidence>
<dbReference type="GO" id="GO:0004674">
    <property type="term" value="F:protein serine/threonine kinase activity"/>
    <property type="evidence" value="ECO:0007669"/>
    <property type="project" value="UniProtKB-KW"/>
</dbReference>
<feature type="domain" description="Protein kinase" evidence="21">
    <location>
        <begin position="160"/>
        <end position="439"/>
    </location>
</feature>
<dbReference type="Proteomes" id="UP001417504">
    <property type="component" value="Unassembled WGS sequence"/>
</dbReference>
<evidence type="ECO:0000256" key="17">
    <source>
        <dbReference type="ARBA" id="ARBA00047899"/>
    </source>
</evidence>
<evidence type="ECO:0000256" key="4">
    <source>
        <dbReference type="ARBA" id="ARBA00022553"/>
    </source>
</evidence>
<keyword evidence="11" id="KW-0418">Kinase</keyword>
<dbReference type="EMBL" id="JBBNAE010000006">
    <property type="protein sequence ID" value="KAK9116771.1"/>
    <property type="molecule type" value="Genomic_DNA"/>
</dbReference>
<sequence length="461" mass="51873">MDTKGALAVDSIKRVGPRFKQSFRNLSKSYCSMNQLVFFDLSRNMIDSPFVPDGRLPKPPREFRDGKCAQAAKDLSYLSSFDRSNVNKGKPKRLIILVLCIIPFVLVLFGVLVLITFRTRKARTGERSVEASIKSRNTFSIWDYNGQIAYEDIIQATEDFDIKYCIGVGGYGSVYKALLPGGEVFALKKFHGWEQENLAFERSFINEIQVLIEVRHRNIVKLYGFCCHTRCAFLVCEYLEKGSLFVALSEHVEAQELNWSKRFNIIKGISCALSYLHHDCNPPIIHRGISSNNILLDSVYEAHVADFGTARLLDANSSNQIVLAGTYGYIAPELAYIMVTTEKCDVYSFGVVVLEVVMGKHPRNLISSLSSPDYRNIMLKDVVDQHLSLPTEEQVVERLVLVVALAMACIRPKPQSRPTMKHVSKKQSEGTKAFTQPFCQISLGHLTPKPPTLTCKAQDNQ</sequence>
<dbReference type="Pfam" id="PF00069">
    <property type="entry name" value="Pkinase"/>
    <property type="match status" value="1"/>
</dbReference>
<evidence type="ECO:0000256" key="13">
    <source>
        <dbReference type="ARBA" id="ARBA00022989"/>
    </source>
</evidence>
<dbReference type="InterPro" id="IPR000719">
    <property type="entry name" value="Prot_kinase_dom"/>
</dbReference>
<keyword evidence="10 19" id="KW-0547">Nucleotide-binding</keyword>
<feature type="transmembrane region" description="Helical" evidence="20">
    <location>
        <begin position="94"/>
        <end position="117"/>
    </location>
</feature>
<proteinExistence type="predicted"/>
<comment type="catalytic activity">
    <reaction evidence="17">
        <text>L-threonyl-[protein] + ATP = O-phospho-L-threonyl-[protein] + ADP + H(+)</text>
        <dbReference type="Rhea" id="RHEA:46608"/>
        <dbReference type="Rhea" id="RHEA-COMP:11060"/>
        <dbReference type="Rhea" id="RHEA-COMP:11605"/>
        <dbReference type="ChEBI" id="CHEBI:15378"/>
        <dbReference type="ChEBI" id="CHEBI:30013"/>
        <dbReference type="ChEBI" id="CHEBI:30616"/>
        <dbReference type="ChEBI" id="CHEBI:61977"/>
        <dbReference type="ChEBI" id="CHEBI:456216"/>
        <dbReference type="EC" id="2.7.11.1"/>
    </reaction>
</comment>
<evidence type="ECO:0000313" key="23">
    <source>
        <dbReference type="Proteomes" id="UP001417504"/>
    </source>
</evidence>
<feature type="binding site" evidence="19">
    <location>
        <position position="188"/>
    </location>
    <ligand>
        <name>ATP</name>
        <dbReference type="ChEBI" id="CHEBI:30616"/>
    </ligand>
</feature>
<accession>A0AAP0NU88</accession>
<evidence type="ECO:0000256" key="16">
    <source>
        <dbReference type="ARBA" id="ARBA00023180"/>
    </source>
</evidence>
<reference evidence="22 23" key="1">
    <citation type="submission" date="2024-01" db="EMBL/GenBank/DDBJ databases">
        <title>Genome assemblies of Stephania.</title>
        <authorList>
            <person name="Yang L."/>
        </authorList>
    </citation>
    <scope>NUCLEOTIDE SEQUENCE [LARGE SCALE GENOMIC DNA]</scope>
    <source>
        <strain evidence="22">QJT</strain>
        <tissue evidence="22">Leaf</tissue>
    </source>
</reference>
<evidence type="ECO:0000256" key="12">
    <source>
        <dbReference type="ARBA" id="ARBA00022840"/>
    </source>
</evidence>
<evidence type="ECO:0000256" key="18">
    <source>
        <dbReference type="ARBA" id="ARBA00048679"/>
    </source>
</evidence>
<dbReference type="AlphaFoldDB" id="A0AAP0NU88"/>
<evidence type="ECO:0000256" key="19">
    <source>
        <dbReference type="PROSITE-ProRule" id="PRU10141"/>
    </source>
</evidence>
<evidence type="ECO:0000256" key="2">
    <source>
        <dbReference type="ARBA" id="ARBA00012513"/>
    </source>
</evidence>
<evidence type="ECO:0000256" key="11">
    <source>
        <dbReference type="ARBA" id="ARBA00022777"/>
    </source>
</evidence>
<evidence type="ECO:0000313" key="22">
    <source>
        <dbReference type="EMBL" id="KAK9116771.1"/>
    </source>
</evidence>
<dbReference type="FunFam" id="1.10.510.10:FF:000445">
    <property type="entry name" value="MDIS1-interacting receptor like kinase 2"/>
    <property type="match status" value="1"/>
</dbReference>
<evidence type="ECO:0000256" key="5">
    <source>
        <dbReference type="ARBA" id="ARBA00022614"/>
    </source>
</evidence>
<evidence type="ECO:0000256" key="6">
    <source>
        <dbReference type="ARBA" id="ARBA00022679"/>
    </source>
</evidence>
<keyword evidence="13 20" id="KW-1133">Transmembrane helix</keyword>
<dbReference type="InterPro" id="IPR011009">
    <property type="entry name" value="Kinase-like_dom_sf"/>
</dbReference>
<dbReference type="Gene3D" id="3.30.200.20">
    <property type="entry name" value="Phosphorylase Kinase, domain 1"/>
    <property type="match status" value="1"/>
</dbReference>
<keyword evidence="14 20" id="KW-0472">Membrane</keyword>
<comment type="caution">
    <text evidence="22">The sequence shown here is derived from an EMBL/GenBank/DDBJ whole genome shotgun (WGS) entry which is preliminary data.</text>
</comment>
<name>A0AAP0NU88_9MAGN</name>
<dbReference type="PANTHER" id="PTHR48005:SF16">
    <property type="entry name" value="MDIS1-INTERACTING RECEPTOR LIKE KINASE 2-LIKE ISOFORM X1"/>
    <property type="match status" value="1"/>
</dbReference>
<evidence type="ECO:0000256" key="8">
    <source>
        <dbReference type="ARBA" id="ARBA00022729"/>
    </source>
</evidence>
<dbReference type="SUPFAM" id="SSF56112">
    <property type="entry name" value="Protein kinase-like (PK-like)"/>
    <property type="match status" value="1"/>
</dbReference>
<dbReference type="GO" id="GO:0016020">
    <property type="term" value="C:membrane"/>
    <property type="evidence" value="ECO:0007669"/>
    <property type="project" value="UniProtKB-SubCell"/>
</dbReference>
<keyword evidence="12 19" id="KW-0067">ATP-binding</keyword>
<keyword evidence="9" id="KW-0677">Repeat</keyword>
<dbReference type="InterPro" id="IPR051420">
    <property type="entry name" value="Ser_Thr_Kinases_DiverseReg"/>
</dbReference>
<evidence type="ECO:0000256" key="15">
    <source>
        <dbReference type="ARBA" id="ARBA00023170"/>
    </source>
</evidence>
<evidence type="ECO:0000256" key="20">
    <source>
        <dbReference type="SAM" id="Phobius"/>
    </source>
</evidence>
<evidence type="ECO:0000256" key="14">
    <source>
        <dbReference type="ARBA" id="ARBA00023136"/>
    </source>
</evidence>
<evidence type="ECO:0000256" key="3">
    <source>
        <dbReference type="ARBA" id="ARBA00022527"/>
    </source>
</evidence>